<keyword evidence="2" id="KW-1185">Reference proteome</keyword>
<protein>
    <submittedName>
        <fullName evidence="1">Uncharacterized protein</fullName>
    </submittedName>
</protein>
<dbReference type="Proteomes" id="UP001207468">
    <property type="component" value="Unassembled WGS sequence"/>
</dbReference>
<evidence type="ECO:0000313" key="2">
    <source>
        <dbReference type="Proteomes" id="UP001207468"/>
    </source>
</evidence>
<dbReference type="EMBL" id="JAGFNK010000912">
    <property type="protein sequence ID" value="KAI9437378.1"/>
    <property type="molecule type" value="Genomic_DNA"/>
</dbReference>
<organism evidence="1 2">
    <name type="scientific">Russula earlei</name>
    <dbReference type="NCBI Taxonomy" id="71964"/>
    <lineage>
        <taxon>Eukaryota</taxon>
        <taxon>Fungi</taxon>
        <taxon>Dikarya</taxon>
        <taxon>Basidiomycota</taxon>
        <taxon>Agaricomycotina</taxon>
        <taxon>Agaricomycetes</taxon>
        <taxon>Russulales</taxon>
        <taxon>Russulaceae</taxon>
        <taxon>Russula</taxon>
    </lineage>
</organism>
<gene>
    <name evidence="1" type="ORF">F5148DRAFT_1154397</name>
</gene>
<sequence>MPSRNRPHWPSSITRAHGIGGKRVGVAEGRVEHEDGVDDEDEQLAKGEAGRDAEVERVHERRVHDLRPAGHARRRAAVVRWRGLAGRAATACATGGGGRRRARGGDEGGAGFVLVLGHGHSPSDVLLVLRHVDDRPGAAMRVCPVEVGVVVRARRAGMEEEAVEDLRGRNKRTRARGSVRAAYMAKRESKMTSMNHGYHLVTEMAVNEPEKKGKKNLQKPQHVRAAGSVGTLGMLLLAMARFHTERTWRLIVVVMAIVVAVSALSPSRYHLERGKLVRGR</sequence>
<evidence type="ECO:0000313" key="1">
    <source>
        <dbReference type="EMBL" id="KAI9437378.1"/>
    </source>
</evidence>
<accession>A0ACC0TU16</accession>
<proteinExistence type="predicted"/>
<name>A0ACC0TU16_9AGAM</name>
<comment type="caution">
    <text evidence="1">The sequence shown here is derived from an EMBL/GenBank/DDBJ whole genome shotgun (WGS) entry which is preliminary data.</text>
</comment>
<reference evidence="1" key="1">
    <citation type="submission" date="2021-03" db="EMBL/GenBank/DDBJ databases">
        <title>Evolutionary priming and transition to the ectomycorrhizal habit in an iconic lineage of mushroom-forming fungi: is preadaptation a requirement?</title>
        <authorList>
            <consortium name="DOE Joint Genome Institute"/>
            <person name="Looney B.P."/>
            <person name="Miyauchi S."/>
            <person name="Morin E."/>
            <person name="Drula E."/>
            <person name="Courty P.E."/>
            <person name="Chicoki N."/>
            <person name="Fauchery L."/>
            <person name="Kohler A."/>
            <person name="Kuo A."/>
            <person name="LaButti K."/>
            <person name="Pangilinan J."/>
            <person name="Lipzen A."/>
            <person name="Riley R."/>
            <person name="Andreopoulos W."/>
            <person name="He G."/>
            <person name="Johnson J."/>
            <person name="Barry K.W."/>
            <person name="Grigoriev I.V."/>
            <person name="Nagy L."/>
            <person name="Hibbett D."/>
            <person name="Henrissat B."/>
            <person name="Matheny P.B."/>
            <person name="Labbe J."/>
            <person name="Martin A.F."/>
        </authorList>
    </citation>
    <scope>NUCLEOTIDE SEQUENCE</scope>
    <source>
        <strain evidence="1">BPL698</strain>
    </source>
</reference>